<keyword evidence="2" id="KW-0732">Signal</keyword>
<sequence length="285" mass="32987">MNLFASLALSVAVAVAVTDMVVNGLPAPGKADAAKIQKNMAKNKAKKTQEVLQFGNQQNRQADTRNYARAEKRQVRLDDHEHDPDPVPEVNNALDRGSYPQSARHEKISELFLNPDNYGLQSLDADDRYKRNAYHFGSPVKRSGSRVYRPYVDSGRAKRDLDIDPEDWLALMTLVEAERKQKAHEQSRGSRQHYGRLNEYETEPYIENELQEEDDEDDVPEGWLEGPVVPAPLYVSPKDFYINNGYTRKQRAQHGSKNDYFQGLNHYQEEPQYYRLSDYYRHYNF</sequence>
<dbReference type="RefSeq" id="XP_025416448.1">
    <property type="nucleotide sequence ID" value="XM_025560663.1"/>
</dbReference>
<accession>A0A2S2QP67</accession>
<name>A0A2S2QP67_9HEMI</name>
<evidence type="ECO:0000313" key="4">
    <source>
        <dbReference type="Proteomes" id="UP000694846"/>
    </source>
</evidence>
<feature type="region of interest" description="Disordered" evidence="1">
    <location>
        <begin position="181"/>
        <end position="200"/>
    </location>
</feature>
<feature type="compositionally biased region" description="Basic and acidic residues" evidence="1">
    <location>
        <begin position="75"/>
        <end position="85"/>
    </location>
</feature>
<organism evidence="3">
    <name type="scientific">Sipha flava</name>
    <name type="common">yellow sugarcane aphid</name>
    <dbReference type="NCBI Taxonomy" id="143950"/>
    <lineage>
        <taxon>Eukaryota</taxon>
        <taxon>Metazoa</taxon>
        <taxon>Ecdysozoa</taxon>
        <taxon>Arthropoda</taxon>
        <taxon>Hexapoda</taxon>
        <taxon>Insecta</taxon>
        <taxon>Pterygota</taxon>
        <taxon>Neoptera</taxon>
        <taxon>Paraneoptera</taxon>
        <taxon>Hemiptera</taxon>
        <taxon>Sternorrhyncha</taxon>
        <taxon>Aphidomorpha</taxon>
        <taxon>Aphidoidea</taxon>
        <taxon>Aphididae</taxon>
        <taxon>Sipha</taxon>
    </lineage>
</organism>
<feature type="chain" id="PRO_5044579202" evidence="2">
    <location>
        <begin position="19"/>
        <end position="285"/>
    </location>
</feature>
<reference evidence="5" key="2">
    <citation type="submission" date="2025-04" db="UniProtKB">
        <authorList>
            <consortium name="RefSeq"/>
        </authorList>
    </citation>
    <scope>IDENTIFICATION</scope>
    <source>
        <tissue evidence="5">Whole body</tissue>
    </source>
</reference>
<evidence type="ECO:0000256" key="2">
    <source>
        <dbReference type="SAM" id="SignalP"/>
    </source>
</evidence>
<protein>
    <submittedName>
        <fullName evidence="3 5">Prohormone-2</fullName>
    </submittedName>
</protein>
<feature type="signal peptide" evidence="2">
    <location>
        <begin position="1"/>
        <end position="18"/>
    </location>
</feature>
<reference evidence="3" key="1">
    <citation type="submission" date="2018-04" db="EMBL/GenBank/DDBJ databases">
        <title>Transcriptome assembly of Sipha flava.</title>
        <authorList>
            <person name="Scully E.D."/>
            <person name="Geib S.M."/>
            <person name="Palmer N.A."/>
            <person name="Koch K."/>
            <person name="Bradshaw J."/>
            <person name="Heng-Moss T."/>
            <person name="Sarath G."/>
        </authorList>
    </citation>
    <scope>NUCLEOTIDE SEQUENCE</scope>
</reference>
<evidence type="ECO:0000313" key="3">
    <source>
        <dbReference type="EMBL" id="MBY79569.1"/>
    </source>
</evidence>
<dbReference type="Proteomes" id="UP000694846">
    <property type="component" value="Unplaced"/>
</dbReference>
<dbReference type="AlphaFoldDB" id="A0A2S2QP67"/>
<dbReference type="OrthoDB" id="8188268at2759"/>
<gene>
    <name evidence="3" type="primary">PROH2</name>
    <name evidence="5" type="synonym">LOC112687751</name>
    <name evidence="3" type="ORF">g.40470</name>
</gene>
<evidence type="ECO:0000313" key="5">
    <source>
        <dbReference type="RefSeq" id="XP_025416448.1"/>
    </source>
</evidence>
<feature type="region of interest" description="Disordered" evidence="1">
    <location>
        <begin position="75"/>
        <end position="97"/>
    </location>
</feature>
<proteinExistence type="predicted"/>
<dbReference type="EMBL" id="GGMS01010366">
    <property type="protein sequence ID" value="MBY79569.1"/>
    <property type="molecule type" value="Transcribed_RNA"/>
</dbReference>
<keyword evidence="4" id="KW-1185">Reference proteome</keyword>
<evidence type="ECO:0000256" key="1">
    <source>
        <dbReference type="SAM" id="MobiDB-lite"/>
    </source>
</evidence>